<reference evidence="8" key="1">
    <citation type="submission" date="2021-05" db="EMBL/GenBank/DDBJ databases">
        <title>Genome of Sphingobium sp. strain.</title>
        <authorList>
            <person name="Fan R."/>
        </authorList>
    </citation>
    <scope>NUCLEOTIDE SEQUENCE</scope>
    <source>
        <strain evidence="8">H33</strain>
    </source>
</reference>
<evidence type="ECO:0000259" key="7">
    <source>
        <dbReference type="Pfam" id="PF24894"/>
    </source>
</evidence>
<protein>
    <recommendedName>
        <fullName evidence="5">Glucose-1-phosphate adenylyltransferase</fullName>
        <ecNumber evidence="5">2.7.7.27</ecNumber>
    </recommendedName>
    <alternativeName>
        <fullName evidence="5">ADP-glucose pyrophosphorylase</fullName>
        <shortName evidence="5">ADPGlc PPase</shortName>
    </alternativeName>
    <alternativeName>
        <fullName evidence="5">ADP-glucose synthase</fullName>
    </alternativeName>
</protein>
<dbReference type="InterPro" id="IPR011004">
    <property type="entry name" value="Trimer_LpxA-like_sf"/>
</dbReference>
<feature type="binding site" evidence="5">
    <location>
        <position position="93"/>
    </location>
    <ligand>
        <name>alpha-D-glucose 1-phosphate</name>
        <dbReference type="ChEBI" id="CHEBI:58601"/>
    </ligand>
</feature>
<dbReference type="Gene3D" id="3.90.550.10">
    <property type="entry name" value="Spore Coat Polysaccharide Biosynthesis Protein SpsA, Chain A"/>
    <property type="match status" value="1"/>
</dbReference>
<dbReference type="Pfam" id="PF24894">
    <property type="entry name" value="Hexapep_GlmU"/>
    <property type="match status" value="1"/>
</dbReference>
<name>A0A9X1DAB3_9SPHN</name>
<dbReference type="Pfam" id="PF00483">
    <property type="entry name" value="NTP_transferase"/>
    <property type="match status" value="1"/>
</dbReference>
<evidence type="ECO:0000313" key="9">
    <source>
        <dbReference type="Proteomes" id="UP001138757"/>
    </source>
</evidence>
<dbReference type="GO" id="GO:0005524">
    <property type="term" value="F:ATP binding"/>
    <property type="evidence" value="ECO:0007669"/>
    <property type="project" value="UniProtKB-KW"/>
</dbReference>
<keyword evidence="9" id="KW-1185">Reference proteome</keyword>
<evidence type="ECO:0000259" key="6">
    <source>
        <dbReference type="Pfam" id="PF00483"/>
    </source>
</evidence>
<comment type="caution">
    <text evidence="5">Lacks conserved residue(s) required for the propagation of feature annotation.</text>
</comment>
<dbReference type="InterPro" id="IPR056818">
    <property type="entry name" value="GlmU/GlgC-like_hexapep"/>
</dbReference>
<keyword evidence="5" id="KW-0067">ATP-binding</keyword>
<dbReference type="SUPFAM" id="SSF53448">
    <property type="entry name" value="Nucleotide-diphospho-sugar transferases"/>
    <property type="match status" value="1"/>
</dbReference>
<dbReference type="PANTHER" id="PTHR43523:SF2">
    <property type="entry name" value="GLUCOSE-1-PHOSPHATE ADENYLYLTRANSFERASE"/>
    <property type="match status" value="1"/>
</dbReference>
<keyword evidence="2 5" id="KW-0808">Transferase</keyword>
<dbReference type="CDD" id="cd02508">
    <property type="entry name" value="ADP_Glucose_PP"/>
    <property type="match status" value="1"/>
</dbReference>
<dbReference type="EC" id="2.7.7.27" evidence="5"/>
<dbReference type="InterPro" id="IPR011831">
    <property type="entry name" value="ADP-Glc_PPase"/>
</dbReference>
<keyword evidence="5" id="KW-0119">Carbohydrate metabolism</keyword>
<feature type="domain" description="Nucleotidyl transferase" evidence="6">
    <location>
        <begin position="2"/>
        <end position="269"/>
    </location>
</feature>
<gene>
    <name evidence="5" type="primary">glgC</name>
    <name evidence="8" type="ORF">KK488_04035</name>
</gene>
<keyword evidence="5" id="KW-0321">Glycogen metabolism</keyword>
<feature type="binding site" evidence="5">
    <location>
        <position position="191"/>
    </location>
    <ligand>
        <name>alpha-D-glucose 1-phosphate</name>
        <dbReference type="ChEBI" id="CHEBI:58601"/>
    </ligand>
</feature>
<dbReference type="PANTHER" id="PTHR43523">
    <property type="entry name" value="GLUCOSE-1-PHOSPHATE ADENYLYLTRANSFERASE-RELATED"/>
    <property type="match status" value="1"/>
</dbReference>
<keyword evidence="3 5" id="KW-0548">Nucleotidyltransferase</keyword>
<comment type="function">
    <text evidence="5">Involved in the biosynthesis of ADP-glucose, a building block required for the elongation reactions to produce glycogen. Catalyzes the reaction between ATP and alpha-D-glucose 1-phosphate (G1P) to produce pyrophosphate and ADP-Glc.</text>
</comment>
<feature type="binding site" evidence="5">
    <location>
        <position position="158"/>
    </location>
    <ligand>
        <name>alpha-D-glucose 1-phosphate</name>
        <dbReference type="ChEBI" id="CHEBI:58601"/>
    </ligand>
</feature>
<evidence type="ECO:0000256" key="2">
    <source>
        <dbReference type="ARBA" id="ARBA00022679"/>
    </source>
</evidence>
<organism evidence="8 9">
    <name type="scientific">Sphingobium nicotianae</name>
    <dbReference type="NCBI Taxonomy" id="2782607"/>
    <lineage>
        <taxon>Bacteria</taxon>
        <taxon>Pseudomonadati</taxon>
        <taxon>Pseudomonadota</taxon>
        <taxon>Alphaproteobacteria</taxon>
        <taxon>Sphingomonadales</taxon>
        <taxon>Sphingomonadaceae</taxon>
        <taxon>Sphingobium</taxon>
    </lineage>
</organism>
<comment type="caution">
    <text evidence="8">The sequence shown here is derived from an EMBL/GenBank/DDBJ whole genome shotgun (WGS) entry which is preliminary data.</text>
</comment>
<evidence type="ECO:0000256" key="3">
    <source>
        <dbReference type="ARBA" id="ARBA00022695"/>
    </source>
</evidence>
<dbReference type="HAMAP" id="MF_00624">
    <property type="entry name" value="GlgC"/>
    <property type="match status" value="1"/>
</dbReference>
<dbReference type="Proteomes" id="UP001138757">
    <property type="component" value="Unassembled WGS sequence"/>
</dbReference>
<dbReference type="InterPro" id="IPR029044">
    <property type="entry name" value="Nucleotide-diphossugar_trans"/>
</dbReference>
<dbReference type="EMBL" id="JAHGAW010000002">
    <property type="protein sequence ID" value="MBT2186108.1"/>
    <property type="molecule type" value="Genomic_DNA"/>
</dbReference>
<dbReference type="CDD" id="cd04651">
    <property type="entry name" value="LbH_G1P_AT_C"/>
    <property type="match status" value="1"/>
</dbReference>
<dbReference type="InterPro" id="IPR005835">
    <property type="entry name" value="NTP_transferase_dom"/>
</dbReference>
<comment type="pathway">
    <text evidence="5">Glycan biosynthesis; glycogen biosynthesis.</text>
</comment>
<dbReference type="AlphaFoldDB" id="A0A9X1DAB3"/>
<evidence type="ECO:0000256" key="5">
    <source>
        <dbReference type="HAMAP-Rule" id="MF_00624"/>
    </source>
</evidence>
<comment type="catalytic activity">
    <reaction evidence="5">
        <text>alpha-D-glucose 1-phosphate + ATP + H(+) = ADP-alpha-D-glucose + diphosphate</text>
        <dbReference type="Rhea" id="RHEA:12120"/>
        <dbReference type="ChEBI" id="CHEBI:15378"/>
        <dbReference type="ChEBI" id="CHEBI:30616"/>
        <dbReference type="ChEBI" id="CHEBI:33019"/>
        <dbReference type="ChEBI" id="CHEBI:57498"/>
        <dbReference type="ChEBI" id="CHEBI:58601"/>
        <dbReference type="EC" id="2.7.7.27"/>
    </reaction>
</comment>
<dbReference type="GO" id="GO:0005978">
    <property type="term" value="P:glycogen biosynthetic process"/>
    <property type="evidence" value="ECO:0007669"/>
    <property type="project" value="UniProtKB-UniRule"/>
</dbReference>
<dbReference type="SUPFAM" id="SSF51161">
    <property type="entry name" value="Trimeric LpxA-like enzymes"/>
    <property type="match status" value="1"/>
</dbReference>
<proteinExistence type="inferred from homology"/>
<keyword evidence="4 5" id="KW-0320">Glycogen biosynthesis</keyword>
<feature type="binding site" evidence="5">
    <location>
        <begin position="173"/>
        <end position="174"/>
    </location>
    <ligand>
        <name>alpha-D-glucose 1-phosphate</name>
        <dbReference type="ChEBI" id="CHEBI:58601"/>
    </ligand>
</feature>
<accession>A0A9X1DAB3</accession>
<feature type="site" description="Could play a key role in the communication between the regulatory and the substrate sites" evidence="5">
    <location>
        <position position="54"/>
    </location>
</feature>
<evidence type="ECO:0000256" key="1">
    <source>
        <dbReference type="ARBA" id="ARBA00010443"/>
    </source>
</evidence>
<keyword evidence="5" id="KW-0547">Nucleotide-binding</keyword>
<dbReference type="NCBIfam" id="NF001947">
    <property type="entry name" value="PRK00725.1"/>
    <property type="match status" value="1"/>
</dbReference>
<comment type="subunit">
    <text evidence="5">Homotetramer.</text>
</comment>
<evidence type="ECO:0000313" key="8">
    <source>
        <dbReference type="EMBL" id="MBT2186108.1"/>
    </source>
</evidence>
<feature type="domain" description="Glucose-1-phosphate adenylyltransferase/Bifunctional protein GlmU-like C-terminal hexapeptide" evidence="7">
    <location>
        <begin position="297"/>
        <end position="389"/>
    </location>
</feature>
<dbReference type="InterPro" id="IPR023049">
    <property type="entry name" value="GlgC_bac"/>
</dbReference>
<dbReference type="GO" id="GO:0008878">
    <property type="term" value="F:glucose-1-phosphate adenylyltransferase activity"/>
    <property type="evidence" value="ECO:0007669"/>
    <property type="project" value="UniProtKB-UniRule"/>
</dbReference>
<evidence type="ECO:0000256" key="4">
    <source>
        <dbReference type="ARBA" id="ARBA00023056"/>
    </source>
</evidence>
<sequence length="407" mass="44603">MAFVLAGGRGSRLKELTDDCAKPAIPFGGRSRIIDFALSNALNSGIPRIGVATQYKQRALIRHIERLSPFLSTRRNGSLDILPGSEGSGGIYYEGTAGAVFQNIDVIERRAPRHVVILAGDHVYKMDYGRMLRQHVATGADVTVGCITVPREEARGFGVMHVDVADRITAFVEKPHDPPAVPGNPDASLASMGIYVFDTAFLLDALHRDDADLGSSHDFGADIIPHIVQHGRAFAHRFADSCVRSAEEVNAYWRDVGTLDAYFAAHLDVMARRPRFDMEDERWPLWTQRLQTARAPQRRDMTSPLIVHDGVLAGSRVRRSLLSDGTNIADHANLEEVLLLPNCHIGSGARLKRVIVDAGVTVPAGLVVGEDPDFDAQRFRRTAGGVCLVTQQMIDRLSMRDDVRSAA</sequence>
<dbReference type="Gene3D" id="2.160.10.10">
    <property type="entry name" value="Hexapeptide repeat proteins"/>
    <property type="match status" value="1"/>
</dbReference>
<comment type="similarity">
    <text evidence="1 5">Belongs to the bacterial/plant glucose-1-phosphate adenylyltransferase family.</text>
</comment>